<accession>A0A397UGT5</accession>
<comment type="caution">
    <text evidence="4">The sequence shown here is derived from an EMBL/GenBank/DDBJ whole genome shotgun (WGS) entry which is preliminary data.</text>
</comment>
<feature type="region of interest" description="Disordered" evidence="2">
    <location>
        <begin position="163"/>
        <end position="209"/>
    </location>
</feature>
<evidence type="ECO:0000256" key="2">
    <source>
        <dbReference type="SAM" id="MobiDB-lite"/>
    </source>
</evidence>
<feature type="compositionally biased region" description="Polar residues" evidence="2">
    <location>
        <begin position="196"/>
        <end position="209"/>
    </location>
</feature>
<evidence type="ECO:0000259" key="3">
    <source>
        <dbReference type="PROSITE" id="PS50157"/>
    </source>
</evidence>
<protein>
    <recommendedName>
        <fullName evidence="3">C2H2-type domain-containing protein</fullName>
    </recommendedName>
</protein>
<feature type="domain" description="C2H2-type" evidence="3">
    <location>
        <begin position="3"/>
        <end position="31"/>
    </location>
</feature>
<organism evidence="4 5">
    <name type="scientific">Gigaspora rosea</name>
    <dbReference type="NCBI Taxonomy" id="44941"/>
    <lineage>
        <taxon>Eukaryota</taxon>
        <taxon>Fungi</taxon>
        <taxon>Fungi incertae sedis</taxon>
        <taxon>Mucoromycota</taxon>
        <taxon>Glomeromycotina</taxon>
        <taxon>Glomeromycetes</taxon>
        <taxon>Diversisporales</taxon>
        <taxon>Gigasporaceae</taxon>
        <taxon>Gigaspora</taxon>
    </lineage>
</organism>
<dbReference type="EMBL" id="QKWP01001567">
    <property type="protein sequence ID" value="RIB08009.1"/>
    <property type="molecule type" value="Genomic_DNA"/>
</dbReference>
<dbReference type="GO" id="GO:0008270">
    <property type="term" value="F:zinc ion binding"/>
    <property type="evidence" value="ECO:0007669"/>
    <property type="project" value="UniProtKB-KW"/>
</dbReference>
<dbReference type="InterPro" id="IPR013087">
    <property type="entry name" value="Znf_C2H2_type"/>
</dbReference>
<evidence type="ECO:0000313" key="5">
    <source>
        <dbReference type="Proteomes" id="UP000266673"/>
    </source>
</evidence>
<dbReference type="PROSITE" id="PS50157">
    <property type="entry name" value="ZINC_FINGER_C2H2_2"/>
    <property type="match status" value="1"/>
</dbReference>
<reference evidence="4 5" key="1">
    <citation type="submission" date="2018-06" db="EMBL/GenBank/DDBJ databases">
        <title>Comparative genomics reveals the genomic features of Rhizophagus irregularis, R. cerebriforme, R. diaphanum and Gigaspora rosea, and their symbiotic lifestyle signature.</title>
        <authorList>
            <person name="Morin E."/>
            <person name="San Clemente H."/>
            <person name="Chen E.C.H."/>
            <person name="De La Providencia I."/>
            <person name="Hainaut M."/>
            <person name="Kuo A."/>
            <person name="Kohler A."/>
            <person name="Murat C."/>
            <person name="Tang N."/>
            <person name="Roy S."/>
            <person name="Loubradou J."/>
            <person name="Henrissat B."/>
            <person name="Grigoriev I.V."/>
            <person name="Corradi N."/>
            <person name="Roux C."/>
            <person name="Martin F.M."/>
        </authorList>
    </citation>
    <scope>NUCLEOTIDE SEQUENCE [LARGE SCALE GENOMIC DNA]</scope>
    <source>
        <strain evidence="4 5">DAOM 194757</strain>
    </source>
</reference>
<evidence type="ECO:0000313" key="4">
    <source>
        <dbReference type="EMBL" id="RIB08009.1"/>
    </source>
</evidence>
<dbReference type="OrthoDB" id="2303967at2759"/>
<dbReference type="Proteomes" id="UP000266673">
    <property type="component" value="Unassembled WGS sequence"/>
</dbReference>
<dbReference type="AlphaFoldDB" id="A0A397UGT5"/>
<keyword evidence="1" id="KW-0863">Zinc-finger</keyword>
<name>A0A397UGT5_9GLOM</name>
<dbReference type="PROSITE" id="PS00028">
    <property type="entry name" value="ZINC_FINGER_C2H2_1"/>
    <property type="match status" value="1"/>
</dbReference>
<feature type="compositionally biased region" description="Polar residues" evidence="2">
    <location>
        <begin position="174"/>
        <end position="185"/>
    </location>
</feature>
<keyword evidence="1" id="KW-0479">Metal-binding</keyword>
<proteinExistence type="predicted"/>
<sequence>MASKCLLCQEIFSSQKRLVIHERAKHRNNKIIPHRRSLIQPLLEQITFYQDAFIVLIKKRLGFNRHAVGAKQVSINAFPENIFVFLFEHVPSFRYSPIQWKYSCLFQGEAGEHRLKQLVNYDYWNIQQDPNLKTVDYVLFMDHVSSYSINFIWLQSELEENANSREFSDRPAETQENQPKSQEPNPQVHDIDSHKNSSNNIELTQSKDR</sequence>
<evidence type="ECO:0000256" key="1">
    <source>
        <dbReference type="PROSITE-ProRule" id="PRU00042"/>
    </source>
</evidence>
<keyword evidence="1" id="KW-0862">Zinc</keyword>
<feature type="compositionally biased region" description="Basic and acidic residues" evidence="2">
    <location>
        <begin position="163"/>
        <end position="173"/>
    </location>
</feature>
<keyword evidence="5" id="KW-1185">Reference proteome</keyword>
<gene>
    <name evidence="4" type="ORF">C2G38_2212772</name>
</gene>